<name>A0ABS9X174_9GAMM</name>
<feature type="compositionally biased region" description="Basic and acidic residues" evidence="1">
    <location>
        <begin position="8"/>
        <end position="20"/>
    </location>
</feature>
<protein>
    <submittedName>
        <fullName evidence="2">Uncharacterized protein</fullName>
    </submittedName>
</protein>
<evidence type="ECO:0000313" key="3">
    <source>
        <dbReference type="Proteomes" id="UP001139646"/>
    </source>
</evidence>
<keyword evidence="3" id="KW-1185">Reference proteome</keyword>
<accession>A0ABS9X174</accession>
<reference evidence="2" key="1">
    <citation type="submission" date="2022-01" db="EMBL/GenBank/DDBJ databases">
        <title>Colwellia maritima, isolated from seawater.</title>
        <authorList>
            <person name="Kristyanto S."/>
            <person name="Jung J."/>
            <person name="Jeon C.O."/>
        </authorList>
    </citation>
    <scope>NUCLEOTIDE SEQUENCE</scope>
    <source>
        <strain evidence="2">MSW7</strain>
    </source>
</reference>
<dbReference type="Proteomes" id="UP001139646">
    <property type="component" value="Unassembled WGS sequence"/>
</dbReference>
<gene>
    <name evidence="2" type="ORF">L3081_10910</name>
</gene>
<evidence type="ECO:0000313" key="2">
    <source>
        <dbReference type="EMBL" id="MCI2283815.1"/>
    </source>
</evidence>
<feature type="region of interest" description="Disordered" evidence="1">
    <location>
        <begin position="1"/>
        <end position="34"/>
    </location>
</feature>
<dbReference type="RefSeq" id="WP_242286065.1">
    <property type="nucleotide sequence ID" value="NZ_JAKKSL010000002.1"/>
</dbReference>
<proteinExistence type="predicted"/>
<evidence type="ECO:0000256" key="1">
    <source>
        <dbReference type="SAM" id="MobiDB-lite"/>
    </source>
</evidence>
<comment type="caution">
    <text evidence="2">The sequence shown here is derived from an EMBL/GenBank/DDBJ whole genome shotgun (WGS) entry which is preliminary data.</text>
</comment>
<dbReference type="EMBL" id="JAKKSL010000002">
    <property type="protein sequence ID" value="MCI2283815.1"/>
    <property type="molecule type" value="Genomic_DNA"/>
</dbReference>
<sequence>MINMKNKNSSEDKGNKKELITETNVNVKGDENKESSSDCLEYFEELYPSYELGYN</sequence>
<organism evidence="2 3">
    <name type="scientific">Colwellia maritima</name>
    <dbReference type="NCBI Taxonomy" id="2912588"/>
    <lineage>
        <taxon>Bacteria</taxon>
        <taxon>Pseudomonadati</taxon>
        <taxon>Pseudomonadota</taxon>
        <taxon>Gammaproteobacteria</taxon>
        <taxon>Alteromonadales</taxon>
        <taxon>Colwelliaceae</taxon>
        <taxon>Colwellia</taxon>
    </lineage>
</organism>